<name>A0AAV4M1A9_BABCB</name>
<dbReference type="AlphaFoldDB" id="A0AAV4M1A9"/>
<proteinExistence type="predicted"/>
<dbReference type="RefSeq" id="XP_067717751.1">
    <property type="nucleotide sequence ID" value="XM_067861650.1"/>
</dbReference>
<reference evidence="2 3" key="1">
    <citation type="submission" date="2021-06" db="EMBL/GenBank/DDBJ databases">
        <title>Genome sequence of Babesia caballi.</title>
        <authorList>
            <person name="Yamagishi J."/>
            <person name="Kidaka T."/>
            <person name="Ochi A."/>
        </authorList>
    </citation>
    <scope>NUCLEOTIDE SEQUENCE [LARGE SCALE GENOMIC DNA]</scope>
    <source>
        <strain evidence="2">USDA-D6B2</strain>
    </source>
</reference>
<keyword evidence="3" id="KW-1185">Reference proteome</keyword>
<dbReference type="GeneID" id="94197163"/>
<comment type="caution">
    <text evidence="2">The sequence shown here is derived from an EMBL/GenBank/DDBJ whole genome shotgun (WGS) entry which is preliminary data.</text>
</comment>
<dbReference type="Proteomes" id="UP001497744">
    <property type="component" value="Unassembled WGS sequence"/>
</dbReference>
<gene>
    <name evidence="2" type="ORF">BcabD6B2_51170</name>
</gene>
<feature type="compositionally biased region" description="Low complexity" evidence="1">
    <location>
        <begin position="118"/>
        <end position="127"/>
    </location>
</feature>
<feature type="region of interest" description="Disordered" evidence="1">
    <location>
        <begin position="44"/>
        <end position="63"/>
    </location>
</feature>
<evidence type="ECO:0000313" key="2">
    <source>
        <dbReference type="EMBL" id="GIX65682.1"/>
    </source>
</evidence>
<sequence>MVLVADDGHDRDGAGVHTSLQYGFGVDMTTGGTHLRRRRLGADANGLESKGATGKGGRLKRDQDMALVPGIGVKRGGVTYSQRKRRPCTSLQAAEAGSPGSAEPGRAKASCGRRRGPRAGSGPGTRATDLLRSFTGGTDGRWCCAAQGGARSVTVQDVARLLVAHLLRKTLEEPLYGARRLDLGRVAEPRQRLRKAYVFVGKHSRPRGGAAGTLQRQLGHCVAAGGGARGTLGVPEGRRSAVGDPVGDPVDDAHGPAVREGGGMVARTLHLPARDGSLAIALEAAVVEGAGLGLDLAERVGDDPEVEVVVDVLGVVSLLAGLLLAGGVKRDFAVRSFAVGAVQRLEGGGRGGLDLVRCAGDLALLGGQRNREAVALHLLGHLVELGEPELDGLVGLAGEEPEADGGAAVLDNLEAVGVAHALELGDLEHVLVAEGADDDRAEVDAGLDGNVVGEEVAFEDEEAGAAEVNGPLAPGAALRIAAEEEGLQGGVGHDVECVPRALDPGGRPGAARAAFRVPPRGHWGCGGPGRGLAARGALDALHAVTDHAAQRLGEGGDLGEAEVYARLVVGQQVGQVTAVDLPVRHLQGEVGDLLVGEEQLLEVGAQVDEHVEGNAGVVHAVYGLQLGDAALEVPAEGTAGVHHAIEGGRAHLLHVADLAHSDVLLRLHGVERALYAGAYGPGGVFQPGVRGVGELMQFRQHHREVVVAAHYSGEAVAQQLLYLSHGRLDFDDPVLGAGVGFARALLADGQQVAVDTGESEGSSGVDGAGIVGGVWRLSGADLYGEVP</sequence>
<evidence type="ECO:0000313" key="3">
    <source>
        <dbReference type="Proteomes" id="UP001497744"/>
    </source>
</evidence>
<feature type="region of interest" description="Disordered" evidence="1">
    <location>
        <begin position="78"/>
        <end position="128"/>
    </location>
</feature>
<dbReference type="EMBL" id="BPLF01000005">
    <property type="protein sequence ID" value="GIX65682.1"/>
    <property type="molecule type" value="Genomic_DNA"/>
</dbReference>
<protein>
    <submittedName>
        <fullName evidence="2">Uncharacterized protein</fullName>
    </submittedName>
</protein>
<accession>A0AAV4M1A9</accession>
<organism evidence="2 3">
    <name type="scientific">Babesia caballi</name>
    <dbReference type="NCBI Taxonomy" id="5871"/>
    <lineage>
        <taxon>Eukaryota</taxon>
        <taxon>Sar</taxon>
        <taxon>Alveolata</taxon>
        <taxon>Apicomplexa</taxon>
        <taxon>Aconoidasida</taxon>
        <taxon>Piroplasmida</taxon>
        <taxon>Babesiidae</taxon>
        <taxon>Babesia</taxon>
    </lineage>
</organism>
<evidence type="ECO:0000256" key="1">
    <source>
        <dbReference type="SAM" id="MobiDB-lite"/>
    </source>
</evidence>